<comment type="caution">
    <text evidence="1">The sequence shown here is derived from an EMBL/GenBank/DDBJ whole genome shotgun (WGS) entry which is preliminary data.</text>
</comment>
<evidence type="ECO:0000313" key="2">
    <source>
        <dbReference type="Proteomes" id="UP001166947"/>
    </source>
</evidence>
<keyword evidence="2" id="KW-1185">Reference proteome</keyword>
<reference evidence="1" key="2">
    <citation type="journal article" date="2023" name="Curr. Microbiol.">
        <title>Neisseria montereyensis sp. nov., Isolated from Oropharynx of California Sea Lion (Zalophus californianus): Genomic, Phylogenetic, and Phenotypic Study.</title>
        <authorList>
            <person name="Volokhov D.V."/>
            <person name="Zagorodnyaya T.A."/>
            <person name="Furtak V.A."/>
            <person name="Nattanmai G."/>
            <person name="Randall L."/>
            <person name="Jose S."/>
            <person name="Gao Y."/>
            <person name="Gulland F.M."/>
            <person name="Eisenberg T."/>
            <person name="Delmonte P."/>
            <person name="Blom J."/>
            <person name="Mitchell K.K."/>
        </authorList>
    </citation>
    <scope>NUCLEOTIDE SEQUENCE</scope>
    <source>
        <strain evidence="1">CSL10203-ORH2</strain>
    </source>
</reference>
<gene>
    <name evidence="1" type="ORF">NXS09_01065</name>
</gene>
<dbReference type="RefSeq" id="WP_259290710.1">
    <property type="nucleotide sequence ID" value="NZ_JANUXW010000001.1"/>
</dbReference>
<protein>
    <submittedName>
        <fullName evidence="1">Uncharacterized protein</fullName>
    </submittedName>
</protein>
<reference evidence="1" key="1">
    <citation type="submission" date="2022-08" db="EMBL/GenBank/DDBJ databases">
        <authorList>
            <person name="Volokhov D.V."/>
            <person name="Furtak V.A."/>
            <person name="Zagorodnyaya T.A."/>
        </authorList>
    </citation>
    <scope>NUCLEOTIDE SEQUENCE</scope>
    <source>
        <strain evidence="1">CSL10203-ORH2</strain>
    </source>
</reference>
<dbReference type="Proteomes" id="UP001166947">
    <property type="component" value="Unassembled WGS sequence"/>
</dbReference>
<dbReference type="EMBL" id="JANUXW010000001">
    <property type="protein sequence ID" value="MCS4532890.1"/>
    <property type="molecule type" value="Genomic_DNA"/>
</dbReference>
<organism evidence="1 2">
    <name type="scientific">Neisseria montereyensis</name>
    <dbReference type="NCBI Taxonomy" id="2973938"/>
    <lineage>
        <taxon>Bacteria</taxon>
        <taxon>Pseudomonadati</taxon>
        <taxon>Pseudomonadota</taxon>
        <taxon>Betaproteobacteria</taxon>
        <taxon>Neisseriales</taxon>
        <taxon>Neisseriaceae</taxon>
        <taxon>Neisseria</taxon>
    </lineage>
</organism>
<accession>A0ABT2FBF6</accession>
<sequence length="61" mass="7283">MGLSQSDFNDFVNSRPDYFRLENGIENMSHKNEMPRNDPYMNRKAIEEIKEEIQNFLDTGR</sequence>
<proteinExistence type="predicted"/>
<evidence type="ECO:0000313" key="1">
    <source>
        <dbReference type="EMBL" id="MCS4532890.1"/>
    </source>
</evidence>
<name>A0ABT2FBF6_9NEIS</name>